<gene>
    <name evidence="3" type="ORF">BH719_03175</name>
</gene>
<feature type="transmembrane region" description="Helical" evidence="1">
    <location>
        <begin position="167"/>
        <end position="186"/>
    </location>
</feature>
<feature type="domain" description="CAAX prenyl protease 2/Lysostaphin resistance protein A-like" evidence="2">
    <location>
        <begin position="141"/>
        <end position="235"/>
    </location>
</feature>
<keyword evidence="1" id="KW-1133">Transmembrane helix</keyword>
<sequence>VAGATAGAQWASPAPAVPTTAPAPTVPLGRLALAALARGGAILLAGAALAASGSLIWISPATVLIDVLTLAMLALLMRREGRSLADLYRPFLLRDIGWGLLAFIGTVVVWFVASFIGNLIAYHGAPPMGAMSARLPMWAGLLCFAVMPLTIALAEEGLYRGYLQPRIGVRFGAGMALVVPALAFSLQHLGFALSSPEAAVAKLVTTLIAGLFFGALMMAWKRTMPTVIAHWMLDLLFLGLPILMMAL</sequence>
<feature type="transmembrane region" description="Helical" evidence="1">
    <location>
        <begin position="57"/>
        <end position="77"/>
    </location>
</feature>
<dbReference type="EMBL" id="CP017298">
    <property type="protein sequence ID" value="AOS46983.1"/>
    <property type="molecule type" value="Genomic_DNA"/>
</dbReference>
<protein>
    <recommendedName>
        <fullName evidence="2">CAAX prenyl protease 2/Lysostaphin resistance protein A-like domain-containing protein</fullName>
    </recommendedName>
</protein>
<accession>A0A1D8B1H4</accession>
<keyword evidence="1" id="KW-0472">Membrane</keyword>
<dbReference type="STRING" id="178339.BH719_03175"/>
<feature type="transmembrane region" description="Helical" evidence="1">
    <location>
        <begin position="31"/>
        <end position="51"/>
    </location>
</feature>
<feature type="non-terminal residue" evidence="3">
    <location>
        <position position="1"/>
    </location>
</feature>
<dbReference type="InterPro" id="IPR003675">
    <property type="entry name" value="Rce1/LyrA-like_dom"/>
</dbReference>
<feature type="transmembrane region" description="Helical" evidence="1">
    <location>
        <begin position="227"/>
        <end position="246"/>
    </location>
</feature>
<dbReference type="Proteomes" id="UP000095214">
    <property type="component" value="Chromosome"/>
</dbReference>
<dbReference type="Pfam" id="PF02517">
    <property type="entry name" value="Rce1-like"/>
    <property type="match status" value="1"/>
</dbReference>
<dbReference type="GO" id="GO:0080120">
    <property type="term" value="P:CAAX-box protein maturation"/>
    <property type="evidence" value="ECO:0007669"/>
    <property type="project" value="UniProtKB-ARBA"/>
</dbReference>
<feature type="transmembrane region" description="Helical" evidence="1">
    <location>
        <begin position="135"/>
        <end position="155"/>
    </location>
</feature>
<feature type="transmembrane region" description="Helical" evidence="1">
    <location>
        <begin position="198"/>
        <end position="220"/>
    </location>
</feature>
<dbReference type="KEGG" id="phon:BH719_03175"/>
<evidence type="ECO:0000313" key="3">
    <source>
        <dbReference type="EMBL" id="AOS46983.1"/>
    </source>
</evidence>
<evidence type="ECO:0000256" key="1">
    <source>
        <dbReference type="SAM" id="Phobius"/>
    </source>
</evidence>
<evidence type="ECO:0000259" key="2">
    <source>
        <dbReference type="Pfam" id="PF02517"/>
    </source>
</evidence>
<keyword evidence="4" id="KW-1185">Reference proteome</keyword>
<name>A0A1D8B1H4_9ACTO</name>
<keyword evidence="1" id="KW-0812">Transmembrane</keyword>
<proteinExistence type="predicted"/>
<feature type="transmembrane region" description="Helical" evidence="1">
    <location>
        <begin position="98"/>
        <end position="123"/>
    </location>
</feature>
<dbReference type="AlphaFoldDB" id="A0A1D8B1H4"/>
<dbReference type="GO" id="GO:0004175">
    <property type="term" value="F:endopeptidase activity"/>
    <property type="evidence" value="ECO:0007669"/>
    <property type="project" value="UniProtKB-ARBA"/>
</dbReference>
<evidence type="ECO:0000313" key="4">
    <source>
        <dbReference type="Proteomes" id="UP000095214"/>
    </source>
</evidence>
<organism evidence="3 4">
    <name type="scientific">Pauljensenia hongkongensis</name>
    <dbReference type="NCBI Taxonomy" id="178339"/>
    <lineage>
        <taxon>Bacteria</taxon>
        <taxon>Bacillati</taxon>
        <taxon>Actinomycetota</taxon>
        <taxon>Actinomycetes</taxon>
        <taxon>Actinomycetales</taxon>
        <taxon>Actinomycetaceae</taxon>
        <taxon>Pauljensenia</taxon>
    </lineage>
</organism>
<reference evidence="3 4" key="1">
    <citation type="submission" date="2016-09" db="EMBL/GenBank/DDBJ databases">
        <title>Complete genome sequence of Actinomyces hongkongensis HKU8.</title>
        <authorList>
            <person name="Gao Y.-X."/>
            <person name="Zhou Y.-Y."/>
            <person name="Xie Y."/>
            <person name="Wang M."/>
            <person name="Wang S.-J."/>
            <person name="Shen S.-G."/>
        </authorList>
    </citation>
    <scope>NUCLEOTIDE SEQUENCE [LARGE SCALE GENOMIC DNA]</scope>
    <source>
        <strain evidence="3 4">HKU8</strain>
    </source>
</reference>
<dbReference type="RefSeq" id="WP_009743302.1">
    <property type="nucleotide sequence ID" value="NZ_CP017298.1"/>
</dbReference>